<dbReference type="PANTHER" id="PTHR30258:SF2">
    <property type="entry name" value="COMG OPERON PROTEIN 1"/>
    <property type="match status" value="1"/>
</dbReference>
<dbReference type="Pfam" id="PF00437">
    <property type="entry name" value="T2SSE"/>
    <property type="match status" value="1"/>
</dbReference>
<dbReference type="Gene3D" id="3.30.450.90">
    <property type="match status" value="1"/>
</dbReference>
<keyword evidence="2" id="KW-0547">Nucleotide-binding</keyword>
<dbReference type="EMBL" id="QPGB01000003">
    <property type="protein sequence ID" value="RCS57614.1"/>
    <property type="molecule type" value="Genomic_DNA"/>
</dbReference>
<dbReference type="SMART" id="SM00382">
    <property type="entry name" value="AAA"/>
    <property type="match status" value="1"/>
</dbReference>
<dbReference type="GO" id="GO:0005524">
    <property type="term" value="F:ATP binding"/>
    <property type="evidence" value="ECO:0007669"/>
    <property type="project" value="UniProtKB-KW"/>
</dbReference>
<evidence type="ECO:0000256" key="3">
    <source>
        <dbReference type="ARBA" id="ARBA00022840"/>
    </source>
</evidence>
<organism evidence="5 6">
    <name type="scientific">Parvibium lacunae</name>
    <dbReference type="NCBI Taxonomy" id="1888893"/>
    <lineage>
        <taxon>Bacteria</taxon>
        <taxon>Pseudomonadati</taxon>
        <taxon>Pseudomonadota</taxon>
        <taxon>Betaproteobacteria</taxon>
        <taxon>Burkholderiales</taxon>
        <taxon>Alcaligenaceae</taxon>
        <taxon>Parvibium</taxon>
    </lineage>
</organism>
<dbReference type="Gene3D" id="3.40.50.300">
    <property type="entry name" value="P-loop containing nucleotide triphosphate hydrolases"/>
    <property type="match status" value="1"/>
</dbReference>
<gene>
    <name evidence="5" type="ORF">DU000_08790</name>
</gene>
<dbReference type="SUPFAM" id="SSF52540">
    <property type="entry name" value="P-loop containing nucleoside triphosphate hydrolases"/>
    <property type="match status" value="1"/>
</dbReference>
<comment type="caution">
    <text evidence="5">The sequence shown here is derived from an EMBL/GenBank/DDBJ whole genome shotgun (WGS) entry which is preliminary data.</text>
</comment>
<dbReference type="Proteomes" id="UP000252357">
    <property type="component" value="Unassembled WGS sequence"/>
</dbReference>
<dbReference type="InterPro" id="IPR027417">
    <property type="entry name" value="P-loop_NTPase"/>
</dbReference>
<name>A0A368L230_9BURK</name>
<dbReference type="PANTHER" id="PTHR30258">
    <property type="entry name" value="TYPE II SECRETION SYSTEM PROTEIN GSPE-RELATED"/>
    <property type="match status" value="1"/>
</dbReference>
<dbReference type="InterPro" id="IPR001482">
    <property type="entry name" value="T2SS/T4SS_dom"/>
</dbReference>
<dbReference type="InterPro" id="IPR007831">
    <property type="entry name" value="T2SS_GspE_N"/>
</dbReference>
<dbReference type="SUPFAM" id="SSF160246">
    <property type="entry name" value="EspE N-terminal domain-like"/>
    <property type="match status" value="1"/>
</dbReference>
<dbReference type="GO" id="GO:0005886">
    <property type="term" value="C:plasma membrane"/>
    <property type="evidence" value="ECO:0007669"/>
    <property type="project" value="TreeGrafter"/>
</dbReference>
<dbReference type="SMART" id="SM00065">
    <property type="entry name" value="GAF"/>
    <property type="match status" value="1"/>
</dbReference>
<dbReference type="CDD" id="cd01129">
    <property type="entry name" value="PulE-GspE-like"/>
    <property type="match status" value="1"/>
</dbReference>
<evidence type="ECO:0000313" key="6">
    <source>
        <dbReference type="Proteomes" id="UP000252357"/>
    </source>
</evidence>
<evidence type="ECO:0000256" key="2">
    <source>
        <dbReference type="ARBA" id="ARBA00022741"/>
    </source>
</evidence>
<dbReference type="Gene3D" id="3.30.300.160">
    <property type="entry name" value="Type II secretion system, protein E, N-terminal domain"/>
    <property type="match status" value="1"/>
</dbReference>
<comment type="similarity">
    <text evidence="1">Belongs to the GSP E family.</text>
</comment>
<accession>A0A368L230</accession>
<proteinExistence type="inferred from homology"/>
<evidence type="ECO:0000259" key="4">
    <source>
        <dbReference type="PROSITE" id="PS00662"/>
    </source>
</evidence>
<protein>
    <submittedName>
        <fullName evidence="5">GspE/PulE family protein</fullName>
    </submittedName>
</protein>
<dbReference type="OrthoDB" id="5790493at2"/>
<dbReference type="InterPro" id="IPR003018">
    <property type="entry name" value="GAF"/>
</dbReference>
<dbReference type="Pfam" id="PF01590">
    <property type="entry name" value="GAF"/>
    <property type="match status" value="1"/>
</dbReference>
<sequence>MPALNLETLFQKRLDSVKQRIRATRHADDVMLEISADICRLFNADRLTLYIQDEGPSIVSRVKTGLNAFKDLRLPINDQSIAGYVAHHRRLVNIRDVYDSAELQRYSPNMHFLREVDRRTGYRTREMLVAPILDSNNAVLGVIQLINNRSGEAFGEMEEKGITQIAETLTQTLATTPQVTSKILNKYDALIKMQVLDAKTLQAASQEARVEGTNIEIILTENYGVTRAQLGQALSLFFDTPYEPYRSERRVPEVALRKLRREFLESTEWLPLSIEGESLTVMTLDPERLQSARTVDNIFQGYQIRYLVTTAVDFQATLDHYFGQSKPSNELSNLLSNLGEDSDYGTDHDTHVEELDAATDNELVKFVNKVIMDAYQMGASDIHIEPYPGKNNTEIRFRRDGGLLNYAEVPYHVRAPMVTRLKIMADLDISEKRKPQDGKIKFKKYGGLDIELRIATIPSAGGVEDIVMRILAAGEPIPLEQLGLTTHNRERLVDVVSKPYGLFFVCGPTGSGKTTTLHSILGHLNTPETKIWTAEDPVEITQKGLRQVQVNRKAGLDFATVMRAFLRADPDIIMVGEMRDAETTSIGIEASLTGHLVFATLHTNSAPESITRLLDMGMDPFNFGDALLGVLAQRLAKRLCSKCKEAYQPTPDDIKAFISEYADELRHTPAWQKDPNGEAKRLYERWVKEYGTDGKLTLYRAKGCSHCNDTGYRGRVGLHELMTATPALKKLIQERARVAEMFSTAVAEGMSTLKMDGMEKILMGLTDLKQVRAVCIK</sequence>
<feature type="domain" description="Bacterial type II secretion system protein E" evidence="4">
    <location>
        <begin position="566"/>
        <end position="580"/>
    </location>
</feature>
<dbReference type="InterPro" id="IPR037257">
    <property type="entry name" value="T2SS_E_N_sf"/>
</dbReference>
<dbReference type="Gene3D" id="3.30.450.40">
    <property type="match status" value="1"/>
</dbReference>
<dbReference type="GO" id="GO:0016887">
    <property type="term" value="F:ATP hydrolysis activity"/>
    <property type="evidence" value="ECO:0007669"/>
    <property type="project" value="TreeGrafter"/>
</dbReference>
<dbReference type="InterPro" id="IPR003593">
    <property type="entry name" value="AAA+_ATPase"/>
</dbReference>
<evidence type="ECO:0000256" key="1">
    <source>
        <dbReference type="ARBA" id="ARBA00006611"/>
    </source>
</evidence>
<dbReference type="AlphaFoldDB" id="A0A368L230"/>
<keyword evidence="3" id="KW-0067">ATP-binding</keyword>
<keyword evidence="6" id="KW-1185">Reference proteome</keyword>
<reference evidence="5 6" key="1">
    <citation type="journal article" date="2018" name="Int. J. Syst. Evol. Microbiol.">
        <title>Parvibium lacunae gen. nov., sp. nov., a new member of the family Alcaligenaceae isolated from a freshwater pond.</title>
        <authorList>
            <person name="Chen W.M."/>
            <person name="Xie P.B."/>
            <person name="Hsu M.Y."/>
            <person name="Sheu S.Y."/>
        </authorList>
    </citation>
    <scope>NUCLEOTIDE SEQUENCE [LARGE SCALE GENOMIC DNA]</scope>
    <source>
        <strain evidence="5 6">KMB9</strain>
    </source>
</reference>
<dbReference type="SUPFAM" id="SSF55781">
    <property type="entry name" value="GAF domain-like"/>
    <property type="match status" value="1"/>
</dbReference>
<evidence type="ECO:0000313" key="5">
    <source>
        <dbReference type="EMBL" id="RCS57614.1"/>
    </source>
</evidence>
<dbReference type="PROSITE" id="PS00662">
    <property type="entry name" value="T2SP_E"/>
    <property type="match status" value="1"/>
</dbReference>
<dbReference type="InterPro" id="IPR029016">
    <property type="entry name" value="GAF-like_dom_sf"/>
</dbReference>
<dbReference type="Pfam" id="PF05157">
    <property type="entry name" value="MshEN"/>
    <property type="match status" value="1"/>
</dbReference>